<dbReference type="SMART" id="SM00487">
    <property type="entry name" value="DEXDc"/>
    <property type="match status" value="1"/>
</dbReference>
<dbReference type="SUPFAM" id="SSF52540">
    <property type="entry name" value="P-loop containing nucleoside triphosphate hydrolases"/>
    <property type="match status" value="2"/>
</dbReference>
<dbReference type="GO" id="GO:0016787">
    <property type="term" value="F:hydrolase activity"/>
    <property type="evidence" value="ECO:0007669"/>
    <property type="project" value="UniProtKB-KW"/>
</dbReference>
<dbReference type="Gene3D" id="3.40.50.300">
    <property type="entry name" value="P-loop containing nucleotide triphosphate hydrolases"/>
    <property type="match status" value="1"/>
</dbReference>
<keyword evidence="4" id="KW-0347">Helicase</keyword>
<dbReference type="Pfam" id="PF00176">
    <property type="entry name" value="SNF2-rel_dom"/>
    <property type="match status" value="1"/>
</dbReference>
<dbReference type="GO" id="GO:0004386">
    <property type="term" value="F:helicase activity"/>
    <property type="evidence" value="ECO:0007669"/>
    <property type="project" value="UniProtKB-KW"/>
</dbReference>
<dbReference type="GO" id="GO:0005524">
    <property type="term" value="F:ATP binding"/>
    <property type="evidence" value="ECO:0007669"/>
    <property type="project" value="InterPro"/>
</dbReference>
<dbReference type="CDD" id="cd18793">
    <property type="entry name" value="SF2_C_SNF"/>
    <property type="match status" value="1"/>
</dbReference>
<dbReference type="PROSITE" id="PS51194">
    <property type="entry name" value="HELICASE_CTER"/>
    <property type="match status" value="1"/>
</dbReference>
<dbReference type="InterPro" id="IPR049730">
    <property type="entry name" value="SNF2/RAD54-like_C"/>
</dbReference>
<evidence type="ECO:0000259" key="2">
    <source>
        <dbReference type="PROSITE" id="PS51192"/>
    </source>
</evidence>
<reference evidence="4" key="1">
    <citation type="submission" date="2020-04" db="EMBL/GenBank/DDBJ databases">
        <authorList>
            <person name="Chiriac C."/>
            <person name="Salcher M."/>
            <person name="Ghai R."/>
            <person name="Kavagutti S V."/>
        </authorList>
    </citation>
    <scope>NUCLEOTIDE SEQUENCE</scope>
</reference>
<keyword evidence="1" id="KW-0378">Hydrolase</keyword>
<accession>A0A6J5KTS7</accession>
<dbReference type="PROSITE" id="PS51192">
    <property type="entry name" value="HELICASE_ATP_BIND_1"/>
    <property type="match status" value="1"/>
</dbReference>
<dbReference type="GO" id="GO:0006281">
    <property type="term" value="P:DNA repair"/>
    <property type="evidence" value="ECO:0007669"/>
    <property type="project" value="TreeGrafter"/>
</dbReference>
<sequence>MQTIDNKALLFNTRKAAQITALIPKSKVIASNGDVDRLLVNWAFDEVQLLRNLGIKDVPSPISGQYGWPGMFTPFDHQRTTADFLTLNPRCYVFNEAGTGKTGAAAWAADYLMNQGKVKRVLVICPVSIMETAWRSDLFKTVMHRTVAIAQGSRTQRQAIIAKDYEFVIINFDGVKVVSKELMEGGFDLIIVDEANAVKSVSTDRWKYLAALVKPNTRLWLMTGTPASQSPIDAYGLAKLVNPDSVPKFFGAFRDKVMLKLTQYKWVPRQNSQQIVHDILQPAIRFTKEECLDLPDLLYSTREVPLTPQQVKYYETMRKQMMVVAAGSEITAVNAAAMLNKLLQVSQGAVYTDDGSVVEFDVTNRVTALMEVIDSTDHKILVFVPYRHTLDMLRDVLTKAGHSVEAIQGGMPPTQRAEIIKRFQTEDDPRILLLSPQATAHGITLTKANQVVWWGPVSSTEIYLQANSRAHRAGQVNHVTVTHLQGSPVERRMYTMLQSNIDLHQGLVDLYKQILDD</sequence>
<dbReference type="GO" id="GO:0031297">
    <property type="term" value="P:replication fork processing"/>
    <property type="evidence" value="ECO:0007669"/>
    <property type="project" value="TreeGrafter"/>
</dbReference>
<dbReference type="PANTHER" id="PTHR45766">
    <property type="entry name" value="DNA ANNEALING HELICASE AND ENDONUCLEASE ZRANB3 FAMILY MEMBER"/>
    <property type="match status" value="1"/>
</dbReference>
<name>A0A6J5KTS7_9CAUD</name>
<dbReference type="InterPro" id="IPR027417">
    <property type="entry name" value="P-loop_NTPase"/>
</dbReference>
<proteinExistence type="predicted"/>
<evidence type="ECO:0000259" key="3">
    <source>
        <dbReference type="PROSITE" id="PS51194"/>
    </source>
</evidence>
<evidence type="ECO:0000256" key="1">
    <source>
        <dbReference type="ARBA" id="ARBA00022801"/>
    </source>
</evidence>
<dbReference type="EMBL" id="LR796172">
    <property type="protein sequence ID" value="CAB4123629.1"/>
    <property type="molecule type" value="Genomic_DNA"/>
</dbReference>
<dbReference type="InterPro" id="IPR001650">
    <property type="entry name" value="Helicase_C-like"/>
</dbReference>
<feature type="domain" description="Helicase ATP-binding" evidence="2">
    <location>
        <begin position="82"/>
        <end position="244"/>
    </location>
</feature>
<feature type="domain" description="Helicase C-terminal" evidence="3">
    <location>
        <begin position="365"/>
        <end position="515"/>
    </location>
</feature>
<gene>
    <name evidence="4" type="ORF">UFOVP48_49</name>
</gene>
<dbReference type="InterPro" id="IPR000330">
    <property type="entry name" value="SNF2_N"/>
</dbReference>
<dbReference type="Gene3D" id="3.40.50.10810">
    <property type="entry name" value="Tandem AAA-ATPase domain"/>
    <property type="match status" value="1"/>
</dbReference>
<dbReference type="InterPro" id="IPR014001">
    <property type="entry name" value="Helicase_ATP-bd"/>
</dbReference>
<dbReference type="InterPro" id="IPR038718">
    <property type="entry name" value="SNF2-like_sf"/>
</dbReference>
<keyword evidence="4" id="KW-0067">ATP-binding</keyword>
<keyword evidence="4" id="KW-0547">Nucleotide-binding</keyword>
<organism evidence="4">
    <name type="scientific">uncultured Caudovirales phage</name>
    <dbReference type="NCBI Taxonomy" id="2100421"/>
    <lineage>
        <taxon>Viruses</taxon>
        <taxon>Duplodnaviria</taxon>
        <taxon>Heunggongvirae</taxon>
        <taxon>Uroviricota</taxon>
        <taxon>Caudoviricetes</taxon>
        <taxon>Peduoviridae</taxon>
        <taxon>Maltschvirus</taxon>
        <taxon>Maltschvirus maltsch</taxon>
    </lineage>
</organism>
<dbReference type="Pfam" id="PF00271">
    <property type="entry name" value="Helicase_C"/>
    <property type="match status" value="1"/>
</dbReference>
<dbReference type="SMART" id="SM00490">
    <property type="entry name" value="HELICc"/>
    <property type="match status" value="1"/>
</dbReference>
<evidence type="ECO:0000313" key="4">
    <source>
        <dbReference type="EMBL" id="CAB4123629.1"/>
    </source>
</evidence>
<dbReference type="PANTHER" id="PTHR45766:SF6">
    <property type="entry name" value="SWI_SNF-RELATED MATRIX-ASSOCIATED ACTIN-DEPENDENT REGULATOR OF CHROMATIN SUBFAMILY A-LIKE PROTEIN 1"/>
    <property type="match status" value="1"/>
</dbReference>
<protein>
    <submittedName>
        <fullName evidence="4">HepA Superfamily II DNA/RNA helicases, SNF2 family</fullName>
    </submittedName>
</protein>